<evidence type="ECO:0000313" key="4">
    <source>
        <dbReference type="EMBL" id="KAJ3490149.1"/>
    </source>
</evidence>
<sequence length="485" mass="54454">MFGYPFGYSGYPDEYAQALAEERAARNQYAAALRAQDDARKRAARARMAQQAYSSPYNSYLPDAMDDYDDEGFLSGHSFTPGHGFGMSPQRRRALLEEQRRREMMESERQRVLEEKQKEALEEQRRQRLLEEEEFRRKVLEEQQAREAQRGRRQRGLEQFYRDLGLRVPNFDEPEVPQRRAHTASPVERTSAPAQSPQRESSASPRPPTPSAEEIAAATKIQTFYRAHALRQKSLSELASLGSRFEVLHSSFQTPPKVEFRGPNNEPALVDVTISLPSVAVEDSDNVPHLTYSSINAPVHQYEEELNRLLTALDAVESGGDRKIRQSRKELVKQVEKEAQRLESWKVAVWRMGQSQRAGVEQDKPASPVDTGAVEETSEEPSEVTAPSTSSSIATETSTTVAEPEDTSISVVTAEEPFFDAASVLEPETSETEVEDTILTPSPSASPATPSAESKSRKQDLRGQSDFMFPWTSANSDVFDVFDML</sequence>
<feature type="coiled-coil region" evidence="1">
    <location>
        <begin position="95"/>
        <end position="138"/>
    </location>
</feature>
<dbReference type="SUPFAM" id="SSF63491">
    <property type="entry name" value="BAG domain"/>
    <property type="match status" value="1"/>
</dbReference>
<feature type="region of interest" description="Disordered" evidence="2">
    <location>
        <begin position="356"/>
        <end position="467"/>
    </location>
</feature>
<feature type="region of interest" description="Disordered" evidence="2">
    <location>
        <begin position="168"/>
        <end position="212"/>
    </location>
</feature>
<evidence type="ECO:0000313" key="5">
    <source>
        <dbReference type="Proteomes" id="UP001212997"/>
    </source>
</evidence>
<name>A0AAD5VA77_9APHY</name>
<feature type="compositionally biased region" description="Low complexity" evidence="2">
    <location>
        <begin position="383"/>
        <end position="402"/>
    </location>
</feature>
<feature type="compositionally biased region" description="Low complexity" evidence="2">
    <location>
        <begin position="440"/>
        <end position="452"/>
    </location>
</feature>
<dbReference type="EMBL" id="JANAWD010000032">
    <property type="protein sequence ID" value="KAJ3490149.1"/>
    <property type="molecule type" value="Genomic_DNA"/>
</dbReference>
<keyword evidence="1" id="KW-0175">Coiled coil</keyword>
<evidence type="ECO:0000256" key="1">
    <source>
        <dbReference type="SAM" id="Coils"/>
    </source>
</evidence>
<evidence type="ECO:0000256" key="2">
    <source>
        <dbReference type="SAM" id="MobiDB-lite"/>
    </source>
</evidence>
<feature type="domain" description="BAG" evidence="3">
    <location>
        <begin position="303"/>
        <end position="346"/>
    </location>
</feature>
<dbReference type="Pfam" id="PF02179">
    <property type="entry name" value="BAG"/>
    <property type="match status" value="1"/>
</dbReference>
<protein>
    <recommendedName>
        <fullName evidence="3">BAG domain-containing protein</fullName>
    </recommendedName>
</protein>
<dbReference type="PROSITE" id="PS51035">
    <property type="entry name" value="BAG"/>
    <property type="match status" value="1"/>
</dbReference>
<dbReference type="GO" id="GO:0051087">
    <property type="term" value="F:protein-folding chaperone binding"/>
    <property type="evidence" value="ECO:0007669"/>
    <property type="project" value="InterPro"/>
</dbReference>
<dbReference type="Proteomes" id="UP001212997">
    <property type="component" value="Unassembled WGS sequence"/>
</dbReference>
<keyword evidence="5" id="KW-1185">Reference proteome</keyword>
<gene>
    <name evidence="4" type="ORF">NLI96_g1619</name>
</gene>
<dbReference type="InterPro" id="IPR036533">
    <property type="entry name" value="BAG_dom_sf"/>
</dbReference>
<comment type="caution">
    <text evidence="4">The sequence shown here is derived from an EMBL/GenBank/DDBJ whole genome shotgun (WGS) entry which is preliminary data.</text>
</comment>
<dbReference type="Gene3D" id="1.20.58.120">
    <property type="entry name" value="BAG domain"/>
    <property type="match status" value="1"/>
</dbReference>
<dbReference type="PROSITE" id="PS50096">
    <property type="entry name" value="IQ"/>
    <property type="match status" value="1"/>
</dbReference>
<dbReference type="CDD" id="cd23767">
    <property type="entry name" value="IQCD"/>
    <property type="match status" value="1"/>
</dbReference>
<dbReference type="AlphaFoldDB" id="A0AAD5VA77"/>
<reference evidence="4" key="1">
    <citation type="submission" date="2022-07" db="EMBL/GenBank/DDBJ databases">
        <title>Genome Sequence of Physisporinus lineatus.</title>
        <authorList>
            <person name="Buettner E."/>
        </authorList>
    </citation>
    <scope>NUCLEOTIDE SEQUENCE</scope>
    <source>
        <strain evidence="4">VT162</strain>
    </source>
</reference>
<organism evidence="4 5">
    <name type="scientific">Meripilus lineatus</name>
    <dbReference type="NCBI Taxonomy" id="2056292"/>
    <lineage>
        <taxon>Eukaryota</taxon>
        <taxon>Fungi</taxon>
        <taxon>Dikarya</taxon>
        <taxon>Basidiomycota</taxon>
        <taxon>Agaricomycotina</taxon>
        <taxon>Agaricomycetes</taxon>
        <taxon>Polyporales</taxon>
        <taxon>Meripilaceae</taxon>
        <taxon>Meripilus</taxon>
    </lineage>
</organism>
<accession>A0AAD5VA77</accession>
<dbReference type="InterPro" id="IPR003103">
    <property type="entry name" value="BAG_domain"/>
</dbReference>
<evidence type="ECO:0000259" key="3">
    <source>
        <dbReference type="PROSITE" id="PS51035"/>
    </source>
</evidence>
<feature type="compositionally biased region" description="Basic and acidic residues" evidence="2">
    <location>
        <begin position="454"/>
        <end position="463"/>
    </location>
</feature>
<proteinExistence type="predicted"/>